<dbReference type="InterPro" id="IPR004786">
    <property type="entry name" value="6-phosphgluc_deHydtase"/>
</dbReference>
<comment type="catalytic activity">
    <reaction evidence="9">
        <text>6-phospho-D-gluconate = 2-dehydro-3-deoxy-6-phospho-D-gluconate + H2O</text>
        <dbReference type="Rhea" id="RHEA:17277"/>
        <dbReference type="ChEBI" id="CHEBI:15377"/>
        <dbReference type="ChEBI" id="CHEBI:57569"/>
        <dbReference type="ChEBI" id="CHEBI:58759"/>
        <dbReference type="EC" id="4.2.1.12"/>
    </reaction>
</comment>
<comment type="caution">
    <text evidence="13">The sequence shown here is derived from an EMBL/GenBank/DDBJ whole genome shotgun (WGS) entry which is preliminary data.</text>
</comment>
<dbReference type="EC" id="4.2.1.12" evidence="9 10"/>
<dbReference type="GO" id="GO:0019521">
    <property type="term" value="P:D-gluconate metabolic process"/>
    <property type="evidence" value="ECO:0007669"/>
    <property type="project" value="UniProtKB-KW"/>
</dbReference>
<feature type="binding site" evidence="9">
    <location>
        <position position="223"/>
    </location>
    <ligand>
        <name>[4Fe-4S] cluster</name>
        <dbReference type="ChEBI" id="CHEBI:49883"/>
    </ligand>
</feature>
<comment type="cofactor">
    <cofactor evidence="9">
        <name>[4Fe-4S] cluster</name>
        <dbReference type="ChEBI" id="CHEBI:49883"/>
    </cofactor>
    <text evidence="9">Binds 1 [4Fe-4S] cluster.</text>
</comment>
<dbReference type="SUPFAM" id="SSF52016">
    <property type="entry name" value="LeuD/IlvD-like"/>
    <property type="match status" value="1"/>
</dbReference>
<comment type="function">
    <text evidence="9">Catalyzes the dehydration of 6-phospho-D-gluconate to 2-dehydro-3-deoxy-6-phospho-D-gluconate.</text>
</comment>
<dbReference type="Gene3D" id="3.50.30.80">
    <property type="entry name" value="IlvD/EDD C-terminal domain-like"/>
    <property type="match status" value="1"/>
</dbReference>
<reference evidence="13 14" key="1">
    <citation type="journal article" date="2012" name="J. Bacteriol.">
        <title>Genome sequence of Rhizobium grahamii CCGE502, a broad-host-range symbiont with low nodulation competitiveness in Phaseolus vulgaris.</title>
        <authorList>
            <person name="Althabegoiti M.J."/>
            <person name="Lozano L."/>
            <person name="Torres-Tejerizo G."/>
            <person name="Ormeno-Orrillo E."/>
            <person name="Rogel M.A."/>
            <person name="Gonzalez V."/>
            <person name="Martinez-Romero E."/>
        </authorList>
    </citation>
    <scope>NUCLEOTIDE SEQUENCE [LARGE SCALE GENOMIC DNA]</scope>
    <source>
        <strain evidence="13 14">CCGE 502</strain>
    </source>
</reference>
<dbReference type="InterPro" id="IPR000581">
    <property type="entry name" value="ILV_EDD_N"/>
</dbReference>
<dbReference type="STRING" id="990285.RGCCGE502_03597"/>
<evidence type="ECO:0000256" key="3">
    <source>
        <dbReference type="ARBA" id="ARBA00022723"/>
    </source>
</evidence>
<dbReference type="GO" id="GO:0009255">
    <property type="term" value="P:Entner-Doudoroff pathway through 6-phosphogluconate"/>
    <property type="evidence" value="ECO:0007669"/>
    <property type="project" value="UniProtKB-UniRule"/>
</dbReference>
<keyword evidence="2 9" id="KW-0004">4Fe-4S</keyword>
<dbReference type="FunFam" id="3.50.30.80:FF:000001">
    <property type="entry name" value="Dihydroxy-acid dehydratase"/>
    <property type="match status" value="1"/>
</dbReference>
<gene>
    <name evidence="9" type="primary">edd</name>
    <name evidence="13" type="ORF">RGCCGE502_03597</name>
</gene>
<evidence type="ECO:0000256" key="9">
    <source>
        <dbReference type="HAMAP-Rule" id="MF_02094"/>
    </source>
</evidence>
<evidence type="ECO:0000313" key="13">
    <source>
        <dbReference type="EMBL" id="EPE99755.1"/>
    </source>
</evidence>
<feature type="domain" description="Dihydroxy-acid/6-phosphogluconate dehydratase N-terminal" evidence="11">
    <location>
        <begin position="68"/>
        <end position="381"/>
    </location>
</feature>
<proteinExistence type="inferred from homology"/>
<name>S3HP52_9HYPH</name>
<dbReference type="GO" id="GO:0004456">
    <property type="term" value="F:phosphogluconate dehydratase activity"/>
    <property type="evidence" value="ECO:0007669"/>
    <property type="project" value="UniProtKB-UniRule"/>
</dbReference>
<dbReference type="RefSeq" id="WP_016552801.1">
    <property type="nucleotide sequence ID" value="NZ_AEYE02000004.1"/>
</dbReference>
<evidence type="ECO:0000256" key="1">
    <source>
        <dbReference type="ARBA" id="ARBA00006486"/>
    </source>
</evidence>
<dbReference type="eggNOG" id="COG0129">
    <property type="taxonomic scope" value="Bacteria"/>
</dbReference>
<keyword evidence="8 9" id="KW-0119">Carbohydrate metabolism</keyword>
<sequence length="606" mass="64194">MSANARISAITARIVERSKPTRGLYLERLRNAASKSVSRSVLGCANLAHGFAVCSPAEKDALAGDRVPNLGIITSYNDMLSAHQPFETYPAIIREAAAEAGGIAQVAGAVPAMCDGVTQGQPGMELSLFSRDLIAMAAGVGLSHNMFDAALFLGVCDKIVPGLVIAALSFGHLPAIFVPAGPMTSGLPNDEKSRVRQLYAEGKVGRAELLEAESKSYHGPGTCTFYGTANSNQMLMEIMGFHMPGSSFINPGTPLREAFTREAAKRALAITAQGNEFTPAGEMIDERSVVNGVVGLHATGGSTNHTLHLVAMARAAGIQLTWQDIAELSEIVPLLARVYPNGLADVNHFHAAGGMGFLIKELLKHGMVHDDVRTVFGHGLQAYTIDPRLGDDGAIVREPAPEKSVDPKVLANIETPFQANGGLKMLRGNIGKAVIKISAVKPDRHVIEAPAVVFHSQQELQDAFKEGKLNKDFIAVVRFQGPKANGMPELHKLTPPLGVLQDRGFRVALLTDGRMSGASGKVPAAIHVTPEAVDGGPIARIKDGDIIRLDAIAGTLEVLVDAADMAERESAVADLSENEFGMGRDLFAPFRRAVGPSDRGASVLFH</sequence>
<evidence type="ECO:0000256" key="7">
    <source>
        <dbReference type="ARBA" id="ARBA00023239"/>
    </source>
</evidence>
<dbReference type="PROSITE" id="PS00887">
    <property type="entry name" value="ILVD_EDD_2"/>
    <property type="match status" value="1"/>
</dbReference>
<comment type="pathway">
    <text evidence="9">Carbohydrate metabolism; Entner-Doudoroff pathway.</text>
</comment>
<dbReference type="Proteomes" id="UP000014411">
    <property type="component" value="Unassembled WGS sequence"/>
</dbReference>
<dbReference type="InterPro" id="IPR037237">
    <property type="entry name" value="IlvD/EDD_N"/>
</dbReference>
<evidence type="ECO:0000256" key="4">
    <source>
        <dbReference type="ARBA" id="ARBA00023004"/>
    </source>
</evidence>
<dbReference type="AlphaFoldDB" id="S3HP52"/>
<accession>S3HP52</accession>
<dbReference type="HAMAP" id="MF_02094">
    <property type="entry name" value="Edd"/>
    <property type="match status" value="1"/>
</dbReference>
<evidence type="ECO:0000313" key="14">
    <source>
        <dbReference type="Proteomes" id="UP000014411"/>
    </source>
</evidence>
<dbReference type="GO" id="GO:0046872">
    <property type="term" value="F:metal ion binding"/>
    <property type="evidence" value="ECO:0007669"/>
    <property type="project" value="UniProtKB-KW"/>
</dbReference>
<dbReference type="PANTHER" id="PTHR43661">
    <property type="entry name" value="D-XYLONATE DEHYDRATASE"/>
    <property type="match status" value="1"/>
</dbReference>
<dbReference type="NCBIfam" id="TIGR01196">
    <property type="entry name" value="edd"/>
    <property type="match status" value="1"/>
</dbReference>
<evidence type="ECO:0000256" key="5">
    <source>
        <dbReference type="ARBA" id="ARBA00023014"/>
    </source>
</evidence>
<dbReference type="GO" id="GO:0051539">
    <property type="term" value="F:4 iron, 4 sulfur cluster binding"/>
    <property type="evidence" value="ECO:0007669"/>
    <property type="project" value="UniProtKB-UniRule"/>
</dbReference>
<dbReference type="HOGENOM" id="CLU_014271_1_2_5"/>
<dbReference type="SUPFAM" id="SSF143975">
    <property type="entry name" value="IlvD/EDD N-terminal domain-like"/>
    <property type="match status" value="1"/>
</dbReference>
<feature type="binding site" evidence="9">
    <location>
        <position position="156"/>
    </location>
    <ligand>
        <name>[4Fe-4S] cluster</name>
        <dbReference type="ChEBI" id="CHEBI:49883"/>
    </ligand>
</feature>
<dbReference type="GO" id="GO:0005829">
    <property type="term" value="C:cytosol"/>
    <property type="evidence" value="ECO:0007669"/>
    <property type="project" value="TreeGrafter"/>
</dbReference>
<keyword evidence="4 9" id="KW-0408">Iron</keyword>
<dbReference type="InterPro" id="IPR020558">
    <property type="entry name" value="DiOHA_6PGluconate_deHydtase_CS"/>
</dbReference>
<dbReference type="InterPro" id="IPR042096">
    <property type="entry name" value="Dihydro-acid_dehy_C"/>
</dbReference>
<keyword evidence="14" id="KW-1185">Reference proteome</keyword>
<dbReference type="Pfam" id="PF24877">
    <property type="entry name" value="ILV_EDD_C"/>
    <property type="match status" value="1"/>
</dbReference>
<evidence type="ECO:0000259" key="11">
    <source>
        <dbReference type="Pfam" id="PF00920"/>
    </source>
</evidence>
<organism evidence="13 14">
    <name type="scientific">Rhizobium grahamii CCGE 502</name>
    <dbReference type="NCBI Taxonomy" id="990285"/>
    <lineage>
        <taxon>Bacteria</taxon>
        <taxon>Pseudomonadati</taxon>
        <taxon>Pseudomonadota</taxon>
        <taxon>Alphaproteobacteria</taxon>
        <taxon>Hyphomicrobiales</taxon>
        <taxon>Rhizobiaceae</taxon>
        <taxon>Rhizobium/Agrobacterium group</taxon>
        <taxon>Rhizobium</taxon>
    </lineage>
</organism>
<dbReference type="PANTHER" id="PTHR43661:SF1">
    <property type="entry name" value="PHOSPHOGLUCONATE DEHYDRATASE"/>
    <property type="match status" value="1"/>
</dbReference>
<feature type="domain" description="Dihydroxy-acid/6-phosphogluconate dehydratase C-terminal" evidence="12">
    <location>
        <begin position="408"/>
        <end position="601"/>
    </location>
</feature>
<protein>
    <recommendedName>
        <fullName evidence="9 10">Phosphogluconate dehydratase</fullName>
        <ecNumber evidence="9 10">4.2.1.12</ecNumber>
    </recommendedName>
</protein>
<keyword evidence="7 9" id="KW-0456">Lyase</keyword>
<keyword evidence="3 9" id="KW-0479">Metal-binding</keyword>
<evidence type="ECO:0000256" key="6">
    <source>
        <dbReference type="ARBA" id="ARBA00023064"/>
    </source>
</evidence>
<dbReference type="EMBL" id="AEYE02000004">
    <property type="protein sequence ID" value="EPE99755.1"/>
    <property type="molecule type" value="Genomic_DNA"/>
</dbReference>
<comment type="similarity">
    <text evidence="1 9">Belongs to the IlvD/Edd family.</text>
</comment>
<dbReference type="UniPathway" id="UPA00226"/>
<dbReference type="InterPro" id="IPR056740">
    <property type="entry name" value="ILV_EDD_C"/>
</dbReference>
<evidence type="ECO:0000256" key="10">
    <source>
        <dbReference type="NCBIfam" id="TIGR01196"/>
    </source>
</evidence>
<evidence type="ECO:0000256" key="8">
    <source>
        <dbReference type="ARBA" id="ARBA00023277"/>
    </source>
</evidence>
<keyword evidence="6 9" id="KW-0311">Gluconate utilization</keyword>
<keyword evidence="5 9" id="KW-0411">Iron-sulfur</keyword>
<evidence type="ECO:0000259" key="12">
    <source>
        <dbReference type="Pfam" id="PF24877"/>
    </source>
</evidence>
<dbReference type="Pfam" id="PF00920">
    <property type="entry name" value="ILVD_EDD_N"/>
    <property type="match status" value="1"/>
</dbReference>
<dbReference type="PROSITE" id="PS00886">
    <property type="entry name" value="ILVD_EDD_1"/>
    <property type="match status" value="1"/>
</dbReference>
<evidence type="ECO:0000256" key="2">
    <source>
        <dbReference type="ARBA" id="ARBA00022485"/>
    </source>
</evidence>